<evidence type="ECO:0000313" key="2">
    <source>
        <dbReference type="Proteomes" id="UP001208935"/>
    </source>
</evidence>
<dbReference type="RefSeq" id="WP_265281835.1">
    <property type="nucleotide sequence ID" value="NZ_QZCW01000001.1"/>
</dbReference>
<sequence>MVAFEHSSFATVVRFAEPYEDSDIVQLTDRLSQLNSARAPYVLIMVNEVPTPDHWRKLLVQWYKRERPATNAYCRGMIRVQSDFSPLAAKLEHAASHALSAFPLRSVATLEKALALARAWLHPPQAQPDASP</sequence>
<keyword evidence="2" id="KW-1185">Reference proteome</keyword>
<name>A0ABT3KTH3_9BURK</name>
<dbReference type="EMBL" id="QZCW01000001">
    <property type="protein sequence ID" value="MCW5321214.1"/>
    <property type="molecule type" value="Genomic_DNA"/>
</dbReference>
<reference evidence="2" key="1">
    <citation type="submission" date="2023-07" db="EMBL/GenBank/DDBJ databases">
        <title>Verminephrobacter genomes.</title>
        <authorList>
            <person name="Lund M.B."/>
        </authorList>
    </citation>
    <scope>NUCLEOTIDE SEQUENCE [LARGE SCALE GENOMIC DNA]</scope>
    <source>
        <strain evidence="2">AtM5-05</strain>
    </source>
</reference>
<comment type="caution">
    <text evidence="1">The sequence shown here is derived from an EMBL/GenBank/DDBJ whole genome shotgun (WGS) entry which is preliminary data.</text>
</comment>
<evidence type="ECO:0000313" key="1">
    <source>
        <dbReference type="EMBL" id="MCW5321214.1"/>
    </source>
</evidence>
<protein>
    <submittedName>
        <fullName evidence="1">Uncharacterized protein</fullName>
    </submittedName>
</protein>
<dbReference type="Proteomes" id="UP001208935">
    <property type="component" value="Unassembled WGS sequence"/>
</dbReference>
<gene>
    <name evidence="1" type="ORF">D5039_08600</name>
</gene>
<accession>A0ABT3KTH3</accession>
<organism evidence="1 2">
    <name type="scientific">Verminephrobacter aporrectodeae subsp. tuberculatae</name>
    <dbReference type="NCBI Taxonomy" id="1110392"/>
    <lineage>
        <taxon>Bacteria</taxon>
        <taxon>Pseudomonadati</taxon>
        <taxon>Pseudomonadota</taxon>
        <taxon>Betaproteobacteria</taxon>
        <taxon>Burkholderiales</taxon>
        <taxon>Comamonadaceae</taxon>
        <taxon>Verminephrobacter</taxon>
    </lineage>
</organism>
<proteinExistence type="predicted"/>